<evidence type="ECO:0000256" key="2">
    <source>
        <dbReference type="SAM" id="MobiDB-lite"/>
    </source>
</evidence>
<protein>
    <recommendedName>
        <fullName evidence="3">MaoC-like domain-containing protein</fullName>
    </recommendedName>
</protein>
<evidence type="ECO:0000259" key="3">
    <source>
        <dbReference type="Pfam" id="PF01575"/>
    </source>
</evidence>
<dbReference type="PANTHER" id="PTHR43841:SF3">
    <property type="entry name" value="(3R)-HYDROXYACYL-ACP DEHYDRATASE SUBUNIT HADB"/>
    <property type="match status" value="1"/>
</dbReference>
<dbReference type="AlphaFoldDB" id="A0A4P6F3Q6"/>
<dbReference type="Pfam" id="PF01575">
    <property type="entry name" value="MaoC_dehydratas"/>
    <property type="match status" value="1"/>
</dbReference>
<sequence>MTAVLTTSDGEGLDVETLPAMPGLPGLYARGAASSGRMAAGRALPALPVLGSGAAASDDDALTLPRVAHRVAHLPTDGLGTHLRDYQRLMHEPGSELLPSGYLHVLAFPLATSVMVRGDYPLPLIGTVHLANDASLLRPVRVGDALEVRAWAERLRPHRRGVQLDMVAEVRVGDELAWRGVSTYLSRGFHVPDDAASAPDEGEDRAPAGTWAPPLPTGRWALPGGTGRAYGAISGDLNPIHLSALSAKAFGFPRAIAHGMYTAARALAEVGPRRGPAYRWTVEFGRPVLLPGTVDVAITASDDGFEYVGWNAGRRLRHFHGEVTPL</sequence>
<accession>A0A4P6F3Q6</accession>
<evidence type="ECO:0000313" key="5">
    <source>
        <dbReference type="Proteomes" id="UP000292118"/>
    </source>
</evidence>
<feature type="region of interest" description="Disordered" evidence="2">
    <location>
        <begin position="193"/>
        <end position="213"/>
    </location>
</feature>
<evidence type="ECO:0000313" key="4">
    <source>
        <dbReference type="EMBL" id="QAY69303.1"/>
    </source>
</evidence>
<dbReference type="SUPFAM" id="SSF54637">
    <property type="entry name" value="Thioesterase/thiol ester dehydrase-isomerase"/>
    <property type="match status" value="2"/>
</dbReference>
<evidence type="ECO:0000256" key="1">
    <source>
        <dbReference type="ARBA" id="ARBA00005254"/>
    </source>
</evidence>
<dbReference type="EMBL" id="CP035493">
    <property type="protein sequence ID" value="QAY69303.1"/>
    <property type="molecule type" value="Genomic_DNA"/>
</dbReference>
<proteinExistence type="inferred from homology"/>
<gene>
    <name evidence="4" type="ORF">ET471_04000</name>
</gene>
<organism evidence="4 5">
    <name type="scientific">Xylanimonas protaetiae</name>
    <dbReference type="NCBI Taxonomy" id="2509457"/>
    <lineage>
        <taxon>Bacteria</taxon>
        <taxon>Bacillati</taxon>
        <taxon>Actinomycetota</taxon>
        <taxon>Actinomycetes</taxon>
        <taxon>Micrococcales</taxon>
        <taxon>Promicromonosporaceae</taxon>
        <taxon>Xylanimonas</taxon>
    </lineage>
</organism>
<dbReference type="InterPro" id="IPR002539">
    <property type="entry name" value="MaoC-like_dom"/>
</dbReference>
<dbReference type="InterPro" id="IPR003965">
    <property type="entry name" value="Fatty_acid_synthase"/>
</dbReference>
<feature type="domain" description="MaoC-like" evidence="3">
    <location>
        <begin position="229"/>
        <end position="302"/>
    </location>
</feature>
<dbReference type="RefSeq" id="WP_129186703.1">
    <property type="nucleotide sequence ID" value="NZ_CP035493.1"/>
</dbReference>
<dbReference type="GO" id="GO:0004312">
    <property type="term" value="F:fatty acid synthase activity"/>
    <property type="evidence" value="ECO:0007669"/>
    <property type="project" value="InterPro"/>
</dbReference>
<dbReference type="GO" id="GO:0006633">
    <property type="term" value="P:fatty acid biosynthetic process"/>
    <property type="evidence" value="ECO:0007669"/>
    <property type="project" value="InterPro"/>
</dbReference>
<dbReference type="OrthoDB" id="9774179at2"/>
<reference evidence="4 5" key="1">
    <citation type="submission" date="2019-01" db="EMBL/GenBank/DDBJ databases">
        <title>Genome sequencing of strain FW10M-9.</title>
        <authorList>
            <person name="Heo J."/>
            <person name="Kim S.-J."/>
            <person name="Kim J.-S."/>
            <person name="Hong S.-B."/>
            <person name="Kwon S.-W."/>
        </authorList>
    </citation>
    <scope>NUCLEOTIDE SEQUENCE [LARGE SCALE GENOMIC DNA]</scope>
    <source>
        <strain evidence="4 5">FW10M-9</strain>
    </source>
</reference>
<dbReference type="KEGG" id="xya:ET471_04000"/>
<name>A0A4P6F3Q6_9MICO</name>
<dbReference type="PANTHER" id="PTHR43841">
    <property type="entry name" value="3-HYDROXYACYL-THIOESTER DEHYDRATASE HTDX-RELATED"/>
    <property type="match status" value="1"/>
</dbReference>
<dbReference type="Proteomes" id="UP000292118">
    <property type="component" value="Chromosome"/>
</dbReference>
<dbReference type="GO" id="GO:0005835">
    <property type="term" value="C:fatty acid synthase complex"/>
    <property type="evidence" value="ECO:0007669"/>
    <property type="project" value="InterPro"/>
</dbReference>
<dbReference type="Gene3D" id="3.10.129.10">
    <property type="entry name" value="Hotdog Thioesterase"/>
    <property type="match status" value="1"/>
</dbReference>
<dbReference type="InterPro" id="IPR029069">
    <property type="entry name" value="HotDog_dom_sf"/>
</dbReference>
<keyword evidence="5" id="KW-1185">Reference proteome</keyword>
<dbReference type="PRINTS" id="PR01483">
    <property type="entry name" value="FASYNTHASE"/>
</dbReference>
<comment type="similarity">
    <text evidence="1">Belongs to the enoyl-CoA hydratase/isomerase family.</text>
</comment>